<evidence type="ECO:0000256" key="3">
    <source>
        <dbReference type="ARBA" id="ARBA00022692"/>
    </source>
</evidence>
<feature type="compositionally biased region" description="Basic and acidic residues" evidence="7">
    <location>
        <begin position="124"/>
        <end position="133"/>
    </location>
</feature>
<keyword evidence="5" id="KW-0333">Golgi apparatus</keyword>
<evidence type="ECO:0000256" key="7">
    <source>
        <dbReference type="SAM" id="MobiDB-lite"/>
    </source>
</evidence>
<feature type="transmembrane region" description="Helical" evidence="8">
    <location>
        <begin position="236"/>
        <end position="258"/>
    </location>
</feature>
<evidence type="ECO:0000256" key="4">
    <source>
        <dbReference type="ARBA" id="ARBA00022989"/>
    </source>
</evidence>
<evidence type="ECO:0000256" key="6">
    <source>
        <dbReference type="ARBA" id="ARBA00023136"/>
    </source>
</evidence>
<protein>
    <submittedName>
        <fullName evidence="9">Uncharacterized protein</fullName>
    </submittedName>
</protein>
<keyword evidence="6 8" id="KW-0472">Membrane</keyword>
<feature type="region of interest" description="Disordered" evidence="7">
    <location>
        <begin position="181"/>
        <end position="203"/>
    </location>
</feature>
<dbReference type="GO" id="GO:0046873">
    <property type="term" value="F:metal ion transmembrane transporter activity"/>
    <property type="evidence" value="ECO:0007669"/>
    <property type="project" value="InterPro"/>
</dbReference>
<evidence type="ECO:0000256" key="5">
    <source>
        <dbReference type="ARBA" id="ARBA00023034"/>
    </source>
</evidence>
<feature type="transmembrane region" description="Helical" evidence="8">
    <location>
        <begin position="270"/>
        <end position="293"/>
    </location>
</feature>
<evidence type="ECO:0000313" key="10">
    <source>
        <dbReference type="Proteomes" id="UP001310594"/>
    </source>
</evidence>
<keyword evidence="4 8" id="KW-1133">Transmembrane helix</keyword>
<dbReference type="InterPro" id="IPR003689">
    <property type="entry name" value="ZIP"/>
</dbReference>
<feature type="transmembrane region" description="Helical" evidence="8">
    <location>
        <begin position="305"/>
        <end position="323"/>
    </location>
</feature>
<feature type="transmembrane region" description="Helical" evidence="8">
    <location>
        <begin position="25"/>
        <end position="45"/>
    </location>
</feature>
<dbReference type="AlphaFoldDB" id="A0AAN8A5M5"/>
<accession>A0AAN8A5M5</accession>
<dbReference type="Pfam" id="PF02535">
    <property type="entry name" value="Zip"/>
    <property type="match status" value="1"/>
</dbReference>
<dbReference type="EMBL" id="JAVRQU010000001">
    <property type="protein sequence ID" value="KAK5708110.1"/>
    <property type="molecule type" value="Genomic_DNA"/>
</dbReference>
<feature type="transmembrane region" description="Helical" evidence="8">
    <location>
        <begin position="137"/>
        <end position="153"/>
    </location>
</feature>
<dbReference type="PANTHER" id="PTHR16133:SF0">
    <property type="entry name" value="ZINC_IRON REGULATED TRANSPORTER-RELATED PROTEIN 102B, ISOFORM E"/>
    <property type="match status" value="1"/>
</dbReference>
<evidence type="ECO:0000256" key="1">
    <source>
        <dbReference type="ARBA" id="ARBA00004127"/>
    </source>
</evidence>
<proteinExistence type="predicted"/>
<organism evidence="9 10">
    <name type="scientific">Elasticomyces elasticus</name>
    <dbReference type="NCBI Taxonomy" id="574655"/>
    <lineage>
        <taxon>Eukaryota</taxon>
        <taxon>Fungi</taxon>
        <taxon>Dikarya</taxon>
        <taxon>Ascomycota</taxon>
        <taxon>Pezizomycotina</taxon>
        <taxon>Dothideomycetes</taxon>
        <taxon>Dothideomycetidae</taxon>
        <taxon>Mycosphaerellales</taxon>
        <taxon>Teratosphaeriaceae</taxon>
        <taxon>Elasticomyces</taxon>
    </lineage>
</organism>
<feature type="transmembrane region" description="Helical" evidence="8">
    <location>
        <begin position="369"/>
        <end position="390"/>
    </location>
</feature>
<keyword evidence="3 8" id="KW-0812">Transmembrane</keyword>
<feature type="region of interest" description="Disordered" evidence="7">
    <location>
        <begin position="112"/>
        <end position="133"/>
    </location>
</feature>
<dbReference type="GO" id="GO:0006829">
    <property type="term" value="P:zinc ion transport"/>
    <property type="evidence" value="ECO:0007669"/>
    <property type="project" value="InterPro"/>
</dbReference>
<evidence type="ECO:0000256" key="2">
    <source>
        <dbReference type="ARBA" id="ARBA00004394"/>
    </source>
</evidence>
<dbReference type="PANTHER" id="PTHR16133">
    <property type="entry name" value="SOLUTE CARRIER FAMILY 39 ZINC TRANSPORTER , MEMBER 9-RELATED"/>
    <property type="match status" value="1"/>
</dbReference>
<evidence type="ECO:0000256" key="8">
    <source>
        <dbReference type="SAM" id="Phobius"/>
    </source>
</evidence>
<feature type="compositionally biased region" description="Low complexity" evidence="7">
    <location>
        <begin position="112"/>
        <end position="121"/>
    </location>
</feature>
<dbReference type="Proteomes" id="UP001310594">
    <property type="component" value="Unassembled WGS sequence"/>
</dbReference>
<dbReference type="GO" id="GO:0000139">
    <property type="term" value="C:Golgi membrane"/>
    <property type="evidence" value="ECO:0007669"/>
    <property type="project" value="UniProtKB-SubCell"/>
</dbReference>
<comment type="subcellular location">
    <subcellularLocation>
        <location evidence="1">Endomembrane system</location>
        <topology evidence="1">Multi-pass membrane protein</topology>
    </subcellularLocation>
    <subcellularLocation>
        <location evidence="2">Golgi apparatus membrane</location>
    </subcellularLocation>
</comment>
<evidence type="ECO:0000313" key="9">
    <source>
        <dbReference type="EMBL" id="KAK5708110.1"/>
    </source>
</evidence>
<reference evidence="9" key="1">
    <citation type="submission" date="2023-08" db="EMBL/GenBank/DDBJ databases">
        <title>Black Yeasts Isolated from many extreme environments.</title>
        <authorList>
            <person name="Coleine C."/>
            <person name="Stajich J.E."/>
            <person name="Selbmann L."/>
        </authorList>
    </citation>
    <scope>NUCLEOTIDE SEQUENCE</scope>
    <source>
        <strain evidence="9">CCFEE 5810</strain>
    </source>
</reference>
<sequence length="393" mass="41314">MPTYGSCVNLPFSLVDHGNRSDVRLRLLTALGTGVLVGTSLVVIIPEGVETLYKAAESSGHVERRGNVGWAGSTRVAQSVATDVLRRRPWPDDDVGLNLESDATLHPELSISASEAPSSEPVQNEEHEHGHDREPHAWVGLSLISGFVLMYLLDTLPQHALSSSKRPRRFSISLNSFSFNQATDTEPETPTHTSSGIGGDASRPSSTTIGLVIHGIADGIALGASSTSPSGNRLTFIIFLALMLHKAPAAFGLTSVLLKQGVSKRIARTHLTIFSLAAPFGALFTWAGANLLGYGGAPEGVNMEFWTGVLLLFSGGTFLYVAVHAMQEAGHDSHEGEAGSNGNGYLGVSSMENGGVYGQASSTRDEGKGLLDVVATVGGMLVPLLLTAFGHGH</sequence>
<dbReference type="InterPro" id="IPR045891">
    <property type="entry name" value="ZIP9"/>
</dbReference>
<feature type="compositionally biased region" description="Polar residues" evidence="7">
    <location>
        <begin position="181"/>
        <end position="195"/>
    </location>
</feature>
<comment type="caution">
    <text evidence="9">The sequence shown here is derived from an EMBL/GenBank/DDBJ whole genome shotgun (WGS) entry which is preliminary data.</text>
</comment>
<gene>
    <name evidence="9" type="ORF">LTR97_000650</name>
</gene>
<name>A0AAN8A5M5_9PEZI</name>